<dbReference type="AlphaFoldDB" id="A0A1Y6IWW9"/>
<dbReference type="SUPFAM" id="SSF69635">
    <property type="entry name" value="Type III secretory system chaperone-like"/>
    <property type="match status" value="1"/>
</dbReference>
<dbReference type="InterPro" id="IPR010261">
    <property type="entry name" value="Tir_chaperone"/>
</dbReference>
<evidence type="ECO:0000313" key="3">
    <source>
        <dbReference type="Proteomes" id="UP000196125"/>
    </source>
</evidence>
<organism evidence="2 3">
    <name type="scientific">Vibrio mangrovi</name>
    <dbReference type="NCBI Taxonomy" id="474394"/>
    <lineage>
        <taxon>Bacteria</taxon>
        <taxon>Pseudomonadati</taxon>
        <taxon>Pseudomonadota</taxon>
        <taxon>Gammaproteobacteria</taxon>
        <taxon>Vibrionales</taxon>
        <taxon>Vibrionaceae</taxon>
        <taxon>Vibrio</taxon>
    </lineage>
</organism>
<dbReference type="GO" id="GO:0030254">
    <property type="term" value="P:protein secretion by the type III secretion system"/>
    <property type="evidence" value="ECO:0007669"/>
    <property type="project" value="InterPro"/>
</dbReference>
<dbReference type="EMBL" id="FXXI01000003">
    <property type="protein sequence ID" value="SMS00982.1"/>
    <property type="molecule type" value="Genomic_DNA"/>
</dbReference>
<dbReference type="OrthoDB" id="7066646at2"/>
<reference evidence="1 4" key="2">
    <citation type="submission" date="2023-11" db="EMBL/GenBank/DDBJ databases">
        <title>Plant-associative lifestyle of Vibrio porteresiae and its evolutionary dynamics.</title>
        <authorList>
            <person name="Rameshkumar N."/>
            <person name="Kirti K."/>
        </authorList>
    </citation>
    <scope>NUCLEOTIDE SEQUENCE [LARGE SCALE GENOMIC DNA]</scope>
    <source>
        <strain evidence="1 4">MSSRF38</strain>
    </source>
</reference>
<accession>A0A1Y6IWW9</accession>
<dbReference type="RefSeq" id="WP_087481024.1">
    <property type="nucleotide sequence ID" value="NZ_AP024884.1"/>
</dbReference>
<proteinExistence type="predicted"/>
<dbReference type="Pfam" id="PF05932">
    <property type="entry name" value="CesT"/>
    <property type="match status" value="1"/>
</dbReference>
<dbReference type="Proteomes" id="UP000196125">
    <property type="component" value="Unassembled WGS sequence"/>
</dbReference>
<dbReference type="Proteomes" id="UP001283366">
    <property type="component" value="Unassembled WGS sequence"/>
</dbReference>
<protein>
    <submittedName>
        <fullName evidence="2">DspF/AvrF protein</fullName>
    </submittedName>
    <submittedName>
        <fullName evidence="1">Type III secretion system chaperone</fullName>
    </submittedName>
</protein>
<reference evidence="2 3" key="1">
    <citation type="submission" date="2017-05" db="EMBL/GenBank/DDBJ databases">
        <authorList>
            <person name="Song R."/>
            <person name="Chenine A.L."/>
            <person name="Ruprecht R.M."/>
        </authorList>
    </citation>
    <scope>NUCLEOTIDE SEQUENCE [LARGE SCALE GENOMIC DNA]</scope>
    <source>
        <strain evidence="2 3">CECT 7927</strain>
    </source>
</reference>
<dbReference type="Gene3D" id="3.30.1460.10">
    <property type="match status" value="1"/>
</dbReference>
<dbReference type="CDD" id="cd17024">
    <property type="entry name" value="T3SC_IA_DspF-like"/>
    <property type="match status" value="1"/>
</dbReference>
<name>A0A1Y6IWW9_9VIBR</name>
<evidence type="ECO:0000313" key="1">
    <source>
        <dbReference type="EMBL" id="MDW6004691.1"/>
    </source>
</evidence>
<keyword evidence="4" id="KW-1185">Reference proteome</keyword>
<gene>
    <name evidence="1" type="ORF">SBX37_17685</name>
    <name evidence="2" type="ORF">VIM7927_02259</name>
</gene>
<evidence type="ECO:0000313" key="2">
    <source>
        <dbReference type="EMBL" id="SMS00982.1"/>
    </source>
</evidence>
<dbReference type="EMBL" id="JAWRCO010000002">
    <property type="protein sequence ID" value="MDW6004691.1"/>
    <property type="molecule type" value="Genomic_DNA"/>
</dbReference>
<evidence type="ECO:0000313" key="4">
    <source>
        <dbReference type="Proteomes" id="UP001283366"/>
    </source>
</evidence>
<sequence length="133" mass="14892">MNHGAEALIHELGEKIGIPLSVKQGATVLTDNSGREFWLEAPENSQLIMMHTSLEQYSVSRAGELDKLRWLALNARPDLMCGAWIGVHVPTDSVRLFVSAPIEFINVSTLEIILSNLFELSRKIPDYLTLVEY</sequence>